<keyword evidence="1" id="KW-0547">Nucleotide-binding</keyword>
<dbReference type="InterPro" id="IPR001245">
    <property type="entry name" value="Ser-Thr/Tyr_kinase_cat_dom"/>
</dbReference>
<dbReference type="Proteomes" id="UP000523139">
    <property type="component" value="Unassembled WGS sequence"/>
</dbReference>
<gene>
    <name evidence="4" type="ORF">HGQ17_01625</name>
</gene>
<accession>A0A7X8YCL9</accession>
<evidence type="ECO:0000313" key="4">
    <source>
        <dbReference type="EMBL" id="NLS08723.1"/>
    </source>
</evidence>
<protein>
    <submittedName>
        <fullName evidence="4">Protein kinase</fullName>
    </submittedName>
</protein>
<comment type="caution">
    <text evidence="4">The sequence shown here is derived from an EMBL/GenBank/DDBJ whole genome shotgun (WGS) entry which is preliminary data.</text>
</comment>
<keyword evidence="4" id="KW-0808">Transferase</keyword>
<dbReference type="AlphaFoldDB" id="A0A7X8YCL9"/>
<name>A0A7X8YCL9_9MICC</name>
<dbReference type="EMBL" id="JABAHY010000001">
    <property type="protein sequence ID" value="NLS08723.1"/>
    <property type="molecule type" value="Genomic_DNA"/>
</dbReference>
<keyword evidence="5" id="KW-1185">Reference proteome</keyword>
<dbReference type="GO" id="GO:0004674">
    <property type="term" value="F:protein serine/threonine kinase activity"/>
    <property type="evidence" value="ECO:0007669"/>
    <property type="project" value="TreeGrafter"/>
</dbReference>
<sequence>MDLRSLSLPSSPVKIPGLTPLRPLGVGGRCAVWLARRTCGADSAVDWILPSKKLPETVALKIPLQSARGSVPTRTLRAELEAMVPLLHEHLVKPLGIASTAGAPVLILQAYTGGSLARFLRTSRMLTPGQAVTVFSPVAQALAHLHDCGAAHGDVSAANILLTPEGRPGLADLGDSTLLGMEHTAGTAAGDIRQLAIATWYALTGQLPDGDQRRAPLAALLPRARRELGVLLEDALEADPGSRPSAWEFASEIYRCAEPEALDMTAHADDATLQELPTVLPATQKPGPHRRGTGFLRFWGLVPRMRRWIRPGSSRPQDAA</sequence>
<proteinExistence type="predicted"/>
<feature type="domain" description="Protein kinase" evidence="3">
    <location>
        <begin position="18"/>
        <end position="255"/>
    </location>
</feature>
<dbReference type="GO" id="GO:0005524">
    <property type="term" value="F:ATP binding"/>
    <property type="evidence" value="ECO:0007669"/>
    <property type="project" value="UniProtKB-KW"/>
</dbReference>
<dbReference type="InterPro" id="IPR000719">
    <property type="entry name" value="Prot_kinase_dom"/>
</dbReference>
<keyword evidence="2" id="KW-0067">ATP-binding</keyword>
<evidence type="ECO:0000313" key="5">
    <source>
        <dbReference type="Proteomes" id="UP000523139"/>
    </source>
</evidence>
<dbReference type="PANTHER" id="PTHR44329">
    <property type="entry name" value="SERINE/THREONINE-PROTEIN KINASE TNNI3K-RELATED"/>
    <property type="match status" value="1"/>
</dbReference>
<dbReference type="Pfam" id="PF07714">
    <property type="entry name" value="PK_Tyr_Ser-Thr"/>
    <property type="match status" value="1"/>
</dbReference>
<dbReference type="InterPro" id="IPR051681">
    <property type="entry name" value="Ser/Thr_Kinases-Pseudokinases"/>
</dbReference>
<dbReference type="RefSeq" id="WP_168886212.1">
    <property type="nucleotide sequence ID" value="NZ_JABAHY010000001.1"/>
</dbReference>
<dbReference type="InterPro" id="IPR011009">
    <property type="entry name" value="Kinase-like_dom_sf"/>
</dbReference>
<organism evidence="4 5">
    <name type="scientific">Nesterenkonia sedimenti</name>
    <dbReference type="NCBI Taxonomy" id="1463632"/>
    <lineage>
        <taxon>Bacteria</taxon>
        <taxon>Bacillati</taxon>
        <taxon>Actinomycetota</taxon>
        <taxon>Actinomycetes</taxon>
        <taxon>Micrococcales</taxon>
        <taxon>Micrococcaceae</taxon>
        <taxon>Nesterenkonia</taxon>
    </lineage>
</organism>
<dbReference type="PANTHER" id="PTHR44329:SF298">
    <property type="entry name" value="MIXED LINEAGE KINASE DOMAIN-LIKE PROTEIN"/>
    <property type="match status" value="1"/>
</dbReference>
<keyword evidence="4" id="KW-0418">Kinase</keyword>
<dbReference type="PROSITE" id="PS50011">
    <property type="entry name" value="PROTEIN_KINASE_DOM"/>
    <property type="match status" value="1"/>
</dbReference>
<evidence type="ECO:0000259" key="3">
    <source>
        <dbReference type="PROSITE" id="PS50011"/>
    </source>
</evidence>
<dbReference type="Gene3D" id="1.10.510.10">
    <property type="entry name" value="Transferase(Phosphotransferase) domain 1"/>
    <property type="match status" value="1"/>
</dbReference>
<evidence type="ECO:0000256" key="1">
    <source>
        <dbReference type="ARBA" id="ARBA00022741"/>
    </source>
</evidence>
<evidence type="ECO:0000256" key="2">
    <source>
        <dbReference type="ARBA" id="ARBA00022840"/>
    </source>
</evidence>
<dbReference type="SUPFAM" id="SSF56112">
    <property type="entry name" value="Protein kinase-like (PK-like)"/>
    <property type="match status" value="1"/>
</dbReference>
<reference evidence="4 5" key="1">
    <citation type="submission" date="2020-04" db="EMBL/GenBank/DDBJ databases">
        <title>Nesterenkonia sp. nov., isolated from marine sediment.</title>
        <authorList>
            <person name="Zhang G."/>
        </authorList>
    </citation>
    <scope>NUCLEOTIDE SEQUENCE [LARGE SCALE GENOMIC DNA]</scope>
    <source>
        <strain evidence="4 5">MY13</strain>
    </source>
</reference>